<keyword evidence="8 18" id="KW-0812">Transmembrane</keyword>
<evidence type="ECO:0000256" key="11">
    <source>
        <dbReference type="ARBA" id="ARBA00022982"/>
    </source>
</evidence>
<dbReference type="PANTHER" id="PTHR46552">
    <property type="entry name" value="NADH-UBIQUINONE OXIDOREDUCTASE CHAIN 2"/>
    <property type="match status" value="1"/>
</dbReference>
<keyword evidence="10 18" id="KW-1278">Translocase</keyword>
<dbReference type="InterPro" id="IPR050175">
    <property type="entry name" value="Complex_I_Subunit_2"/>
</dbReference>
<keyword evidence="16 18" id="KW-0472">Membrane</keyword>
<evidence type="ECO:0000256" key="9">
    <source>
        <dbReference type="ARBA" id="ARBA00022792"/>
    </source>
</evidence>
<comment type="function">
    <text evidence="18">Core subunit of the mitochondrial membrane respiratory chain NADH dehydrogenase (Complex I) which catalyzes electron transfer from NADH through the respiratory chain, using ubiquinone as an electron acceptor. Essential for the catalytic activity and assembly of complex I.</text>
</comment>
<evidence type="ECO:0000256" key="7">
    <source>
        <dbReference type="ARBA" id="ARBA00022660"/>
    </source>
</evidence>
<evidence type="ECO:0000259" key="19">
    <source>
        <dbReference type="Pfam" id="PF00361"/>
    </source>
</evidence>
<comment type="subcellular location">
    <subcellularLocation>
        <location evidence="2 18">Mitochondrion inner membrane</location>
        <topology evidence="2 18">Multi-pass membrane protein</topology>
    </subcellularLocation>
</comment>
<keyword evidence="12 18" id="KW-1133">Transmembrane helix</keyword>
<feature type="transmembrane region" description="Helical" evidence="18">
    <location>
        <begin position="12"/>
        <end position="33"/>
    </location>
</feature>
<evidence type="ECO:0000256" key="1">
    <source>
        <dbReference type="ARBA" id="ARBA00003257"/>
    </source>
</evidence>
<keyword evidence="15 18" id="KW-0496">Mitochondrion</keyword>
<evidence type="ECO:0000256" key="12">
    <source>
        <dbReference type="ARBA" id="ARBA00022989"/>
    </source>
</evidence>
<comment type="catalytic activity">
    <reaction evidence="17 18">
        <text>a ubiquinone + NADH + 5 H(+)(in) = a ubiquinol + NAD(+) + 4 H(+)(out)</text>
        <dbReference type="Rhea" id="RHEA:29091"/>
        <dbReference type="Rhea" id="RHEA-COMP:9565"/>
        <dbReference type="Rhea" id="RHEA-COMP:9566"/>
        <dbReference type="ChEBI" id="CHEBI:15378"/>
        <dbReference type="ChEBI" id="CHEBI:16389"/>
        <dbReference type="ChEBI" id="CHEBI:17976"/>
        <dbReference type="ChEBI" id="CHEBI:57540"/>
        <dbReference type="ChEBI" id="CHEBI:57945"/>
        <dbReference type="EC" id="7.1.1.2"/>
    </reaction>
</comment>
<keyword evidence="7 18" id="KW-0679">Respiratory chain</keyword>
<feature type="transmembrane region" description="Helical" evidence="18">
    <location>
        <begin position="232"/>
        <end position="251"/>
    </location>
</feature>
<dbReference type="AlphaFoldDB" id="A0A7U3QCL1"/>
<dbReference type="GO" id="GO:0008137">
    <property type="term" value="F:NADH dehydrogenase (ubiquinone) activity"/>
    <property type="evidence" value="ECO:0007669"/>
    <property type="project" value="UniProtKB-EC"/>
</dbReference>
<dbReference type="PANTHER" id="PTHR46552:SF1">
    <property type="entry name" value="NADH-UBIQUINONE OXIDOREDUCTASE CHAIN 2"/>
    <property type="match status" value="1"/>
</dbReference>
<dbReference type="PRINTS" id="PR01436">
    <property type="entry name" value="NADHDHGNASE2"/>
</dbReference>
<evidence type="ECO:0000256" key="15">
    <source>
        <dbReference type="ARBA" id="ARBA00023128"/>
    </source>
</evidence>
<keyword evidence="13 18" id="KW-0520">NAD</keyword>
<dbReference type="Pfam" id="PF00361">
    <property type="entry name" value="Proton_antipo_M"/>
    <property type="match status" value="1"/>
</dbReference>
<feature type="domain" description="NADH:quinone oxidoreductase/Mrp antiporter transmembrane" evidence="19">
    <location>
        <begin position="24"/>
        <end position="282"/>
    </location>
</feature>
<dbReference type="InterPro" id="IPR001750">
    <property type="entry name" value="ND/Mrp_TM"/>
</dbReference>
<feature type="transmembrane region" description="Helical" evidence="18">
    <location>
        <begin position="88"/>
        <end position="110"/>
    </location>
</feature>
<comment type="function">
    <text evidence="1">Core subunit of the mitochondrial membrane respiratory chain NADH dehydrogenase (Complex I) that is believed to belong to the minimal assembly required for catalysis. Complex I functions in the transfer of electrons from NADH to the respiratory chain. The immediate electron acceptor for the enzyme is believed to be ubiquinone.</text>
</comment>
<accession>A0A7U3QCL1</accession>
<feature type="transmembrane region" description="Helical" evidence="18">
    <location>
        <begin position="145"/>
        <end position="164"/>
    </location>
</feature>
<evidence type="ECO:0000256" key="14">
    <source>
        <dbReference type="ARBA" id="ARBA00023075"/>
    </source>
</evidence>
<evidence type="ECO:0000256" key="16">
    <source>
        <dbReference type="ARBA" id="ARBA00023136"/>
    </source>
</evidence>
<reference evidence="20" key="1">
    <citation type="submission" date="2020-03" db="EMBL/GenBank/DDBJ databases">
        <title>The mitochondrial genomes of eight Scelimeninae species (Orthoptera: Tetrigoidea): deep insights into structural characteristics and phylogenetic implications.</title>
        <authorList>
            <person name="Li R."/>
            <person name="Li X.-D."/>
        </authorList>
    </citation>
    <scope>NUCLEOTIDE SEQUENCE</scope>
</reference>
<evidence type="ECO:0000256" key="13">
    <source>
        <dbReference type="ARBA" id="ARBA00023027"/>
    </source>
</evidence>
<geneLocation type="mitochondrion" evidence="20"/>
<evidence type="ECO:0000256" key="3">
    <source>
        <dbReference type="ARBA" id="ARBA00007012"/>
    </source>
</evidence>
<evidence type="ECO:0000256" key="6">
    <source>
        <dbReference type="ARBA" id="ARBA00022448"/>
    </source>
</evidence>
<dbReference type="GO" id="GO:0006120">
    <property type="term" value="P:mitochondrial electron transport, NADH to ubiquinone"/>
    <property type="evidence" value="ECO:0007669"/>
    <property type="project" value="InterPro"/>
</dbReference>
<feature type="transmembrane region" description="Helical" evidence="18">
    <location>
        <begin position="53"/>
        <end position="76"/>
    </location>
</feature>
<proteinExistence type="inferred from homology"/>
<dbReference type="GO" id="GO:0005743">
    <property type="term" value="C:mitochondrial inner membrane"/>
    <property type="evidence" value="ECO:0007669"/>
    <property type="project" value="UniProtKB-SubCell"/>
</dbReference>
<sequence length="335" mass="38559">MKKMPIKMLFSTILITSTIISITSHSWLGMWMGLEINLLAFIPLISQDKPNPFYLSSIKYFIIQAIASITLIMTFITTLTKMFNHNEMLLMTMSMSFLLKIGAAPLHFWLPEVMENLSWDNCIIIMTWQKIAPMSALQYLQTNQSIMMTFILTSAITGAIMGLNQMSLRKLMAYSSINHIAWMLAAMQSNLVIWMQYILLYSTLTIIISLMFKSHNIFMMNELFMSNKNLMMSKLTLMMSVLSMGGLPPLLGFLPKWLVIQELLVNSLFITMVTLIMSSTITLYFYMKMFMSSGMYSFMESKWNTNKIYLTKMEMITLFMNSLSLLGLTISPVFM</sequence>
<protein>
    <recommendedName>
        <fullName evidence="5 18">NADH-ubiquinone oxidoreductase chain 2</fullName>
        <ecNumber evidence="4 18">7.1.1.2</ecNumber>
    </recommendedName>
</protein>
<evidence type="ECO:0000256" key="2">
    <source>
        <dbReference type="ARBA" id="ARBA00004448"/>
    </source>
</evidence>
<keyword evidence="11 18" id="KW-0249">Electron transport</keyword>
<comment type="similarity">
    <text evidence="3 18">Belongs to the complex I subunit 2 family.</text>
</comment>
<keyword evidence="14 18" id="KW-0830">Ubiquinone</keyword>
<evidence type="ECO:0000256" key="4">
    <source>
        <dbReference type="ARBA" id="ARBA00012944"/>
    </source>
</evidence>
<dbReference type="InterPro" id="IPR003917">
    <property type="entry name" value="NADH_UbQ_OxRdtase_chain2"/>
</dbReference>
<name>A0A7U3QCL1_9ORTH</name>
<evidence type="ECO:0000256" key="18">
    <source>
        <dbReference type="RuleBase" id="RU003403"/>
    </source>
</evidence>
<feature type="transmembrane region" description="Helical" evidence="18">
    <location>
        <begin position="193"/>
        <end position="212"/>
    </location>
</feature>
<dbReference type="EC" id="7.1.1.2" evidence="4 18"/>
<evidence type="ECO:0000313" key="20">
    <source>
        <dbReference type="EMBL" id="QPK42053.1"/>
    </source>
</evidence>
<evidence type="ECO:0000256" key="5">
    <source>
        <dbReference type="ARBA" id="ARBA00021008"/>
    </source>
</evidence>
<keyword evidence="6" id="KW-0813">Transport</keyword>
<organism evidence="20">
    <name type="scientific">Falconius longicornis</name>
    <dbReference type="NCBI Taxonomy" id="2793211"/>
    <lineage>
        <taxon>Eukaryota</taxon>
        <taxon>Metazoa</taxon>
        <taxon>Ecdysozoa</taxon>
        <taxon>Arthropoda</taxon>
        <taxon>Hexapoda</taxon>
        <taxon>Insecta</taxon>
        <taxon>Pterygota</taxon>
        <taxon>Neoptera</taxon>
        <taxon>Polyneoptera</taxon>
        <taxon>Orthoptera</taxon>
        <taxon>Caelifera</taxon>
        <taxon>Acrididea</taxon>
        <taxon>Tetrigoidea</taxon>
        <taxon>Tetrigidae</taxon>
        <taxon>Scelimeninae</taxon>
        <taxon>Falconius</taxon>
    </lineage>
</organism>
<evidence type="ECO:0000256" key="8">
    <source>
        <dbReference type="ARBA" id="ARBA00022692"/>
    </source>
</evidence>
<dbReference type="EMBL" id="MT162543">
    <property type="protein sequence ID" value="QPK42053.1"/>
    <property type="molecule type" value="Genomic_DNA"/>
</dbReference>
<gene>
    <name evidence="20" type="primary">ND2</name>
</gene>
<evidence type="ECO:0000256" key="17">
    <source>
        <dbReference type="ARBA" id="ARBA00049551"/>
    </source>
</evidence>
<evidence type="ECO:0000256" key="10">
    <source>
        <dbReference type="ARBA" id="ARBA00022967"/>
    </source>
</evidence>
<feature type="transmembrane region" description="Helical" evidence="18">
    <location>
        <begin position="263"/>
        <end position="287"/>
    </location>
</feature>
<keyword evidence="9 18" id="KW-0999">Mitochondrion inner membrane</keyword>
<feature type="transmembrane region" description="Helical" evidence="18">
    <location>
        <begin position="308"/>
        <end position="330"/>
    </location>
</feature>